<gene>
    <name evidence="6" type="ORF">C8N46_107160</name>
</gene>
<keyword evidence="4" id="KW-1133">Transmembrane helix</keyword>
<evidence type="ECO:0000259" key="5">
    <source>
        <dbReference type="PROSITE" id="PS01124"/>
    </source>
</evidence>
<keyword evidence="3" id="KW-0804">Transcription</keyword>
<dbReference type="Gene3D" id="1.10.10.60">
    <property type="entry name" value="Homeodomain-like"/>
    <property type="match status" value="2"/>
</dbReference>
<evidence type="ECO:0000313" key="6">
    <source>
        <dbReference type="EMBL" id="PTX60154.1"/>
    </source>
</evidence>
<accession>A0A2T6BVQ1</accession>
<dbReference type="PROSITE" id="PS01124">
    <property type="entry name" value="HTH_ARAC_FAMILY_2"/>
    <property type="match status" value="1"/>
</dbReference>
<dbReference type="SUPFAM" id="SSF46689">
    <property type="entry name" value="Homeodomain-like"/>
    <property type="match status" value="1"/>
</dbReference>
<dbReference type="Gene3D" id="1.25.40.10">
    <property type="entry name" value="Tetratricopeptide repeat domain"/>
    <property type="match status" value="2"/>
</dbReference>
<evidence type="ECO:0000313" key="7">
    <source>
        <dbReference type="Proteomes" id="UP000244090"/>
    </source>
</evidence>
<dbReference type="SUPFAM" id="SSF48452">
    <property type="entry name" value="TPR-like"/>
    <property type="match status" value="2"/>
</dbReference>
<dbReference type="GO" id="GO:0043565">
    <property type="term" value="F:sequence-specific DNA binding"/>
    <property type="evidence" value="ECO:0007669"/>
    <property type="project" value="InterPro"/>
</dbReference>
<dbReference type="GO" id="GO:0003700">
    <property type="term" value="F:DNA-binding transcription factor activity"/>
    <property type="evidence" value="ECO:0007669"/>
    <property type="project" value="InterPro"/>
</dbReference>
<keyword evidence="2 6" id="KW-0238">DNA-binding</keyword>
<dbReference type="InterPro" id="IPR011990">
    <property type="entry name" value="TPR-like_helical_dom_sf"/>
</dbReference>
<dbReference type="SMART" id="SM00028">
    <property type="entry name" value="TPR"/>
    <property type="match status" value="4"/>
</dbReference>
<keyword evidence="7" id="KW-1185">Reference proteome</keyword>
<evidence type="ECO:0000256" key="2">
    <source>
        <dbReference type="ARBA" id="ARBA00023125"/>
    </source>
</evidence>
<dbReference type="PANTHER" id="PTHR43280">
    <property type="entry name" value="ARAC-FAMILY TRANSCRIPTIONAL REGULATOR"/>
    <property type="match status" value="1"/>
</dbReference>
<dbReference type="Pfam" id="PF12833">
    <property type="entry name" value="HTH_18"/>
    <property type="match status" value="1"/>
</dbReference>
<dbReference type="PANTHER" id="PTHR43280:SF29">
    <property type="entry name" value="ARAC-FAMILY TRANSCRIPTIONAL REGULATOR"/>
    <property type="match status" value="1"/>
</dbReference>
<keyword evidence="4" id="KW-0472">Membrane</keyword>
<dbReference type="Proteomes" id="UP000244090">
    <property type="component" value="Unassembled WGS sequence"/>
</dbReference>
<reference evidence="6 7" key="1">
    <citation type="submission" date="2018-04" db="EMBL/GenBank/DDBJ databases">
        <title>Genomic Encyclopedia of Archaeal and Bacterial Type Strains, Phase II (KMG-II): from individual species to whole genera.</title>
        <authorList>
            <person name="Goeker M."/>
        </authorList>
    </citation>
    <scope>NUCLEOTIDE SEQUENCE [LARGE SCALE GENOMIC DNA]</scope>
    <source>
        <strain evidence="6 7">DSM 25731</strain>
    </source>
</reference>
<feature type="domain" description="HTH araC/xylS-type" evidence="5">
    <location>
        <begin position="469"/>
        <end position="573"/>
    </location>
</feature>
<feature type="transmembrane region" description="Helical" evidence="4">
    <location>
        <begin position="399"/>
        <end position="418"/>
    </location>
</feature>
<dbReference type="InterPro" id="IPR009057">
    <property type="entry name" value="Homeodomain-like_sf"/>
</dbReference>
<name>A0A2T6BVQ1_9FLAO</name>
<keyword evidence="1" id="KW-0805">Transcription regulation</keyword>
<dbReference type="SMART" id="SM00342">
    <property type="entry name" value="HTH_ARAC"/>
    <property type="match status" value="1"/>
</dbReference>
<dbReference type="AlphaFoldDB" id="A0A2T6BVQ1"/>
<organism evidence="6 7">
    <name type="scientific">Kordia periserrulae</name>
    <dbReference type="NCBI Taxonomy" id="701523"/>
    <lineage>
        <taxon>Bacteria</taxon>
        <taxon>Pseudomonadati</taxon>
        <taxon>Bacteroidota</taxon>
        <taxon>Flavobacteriia</taxon>
        <taxon>Flavobacteriales</taxon>
        <taxon>Flavobacteriaceae</taxon>
        <taxon>Kordia</taxon>
    </lineage>
</organism>
<dbReference type="EMBL" id="QBKT01000007">
    <property type="protein sequence ID" value="PTX60154.1"/>
    <property type="molecule type" value="Genomic_DNA"/>
</dbReference>
<evidence type="ECO:0000256" key="3">
    <source>
        <dbReference type="ARBA" id="ARBA00023163"/>
    </source>
</evidence>
<dbReference type="InterPro" id="IPR018060">
    <property type="entry name" value="HTH_AraC"/>
</dbReference>
<evidence type="ECO:0000256" key="4">
    <source>
        <dbReference type="SAM" id="Phobius"/>
    </source>
</evidence>
<keyword evidence="4" id="KW-0812">Transmembrane</keyword>
<dbReference type="InterPro" id="IPR019734">
    <property type="entry name" value="TPR_rpt"/>
</dbReference>
<evidence type="ECO:0000256" key="1">
    <source>
        <dbReference type="ARBA" id="ARBA00023015"/>
    </source>
</evidence>
<comment type="caution">
    <text evidence="6">The sequence shown here is derived from an EMBL/GenBank/DDBJ whole genome shotgun (WGS) entry which is preliminary data.</text>
</comment>
<proteinExistence type="predicted"/>
<protein>
    <submittedName>
        <fullName evidence="6">AraC-like DNA-binding protein</fullName>
    </submittedName>
</protein>
<sequence length="580" mass="68162">MYRPIQPNILRMHLKKLSSLQLYLLPIILLFCSLSLNGQTDSLKGKSYKELLSLYDATFYKNTSQAEIYAIAAYKLAKKEDNKAQMAWAKYNVAHVKYALLLYDESIKDLEEVIHLATELNDNLLLYKSYSLKGNNYFDINRNNESFDNYLNAKKYAKLTKNPLNLSIININISFIKKIHKDYEEAINILLESLDILQKVDNSEKRKAENECTVLMQLADTYLRINQTKKAQQYNDLALNLATKEEFHDAYNWALMSKSIIEYQNKNFAQSIDICREVEKYYKSKNELSNLATPYFYIGKSLYELGKNTQATEYLEKTIAICDEFNLDFQEKKEVYRYLRLSHSALGNFKKANQYANKFYELDRRIDSLDISLNNRLHKEHDIIPLKEEIQSLGENNKYLYSVSAFLLILLIGFYLWYRQKQKRNKKRFQELLVTIEKLERPKEKIISETEVKEATNTITDENVLQILQDLETFEEKKLYLRQDCTLGNVAKKLKTNTTYLSNVINTYKEKSFKSYLSELRINDALIQLKNDSKLRSYTIKAIAEEFGFKRAETFSKAFKAQTNMLPSYYIKSLEKQRVT</sequence>